<feature type="region of interest" description="Disordered" evidence="1">
    <location>
        <begin position="43"/>
        <end position="210"/>
    </location>
</feature>
<accession>A0A9D5DJP2</accession>
<protein>
    <submittedName>
        <fullName evidence="3">Uncharacterized protein</fullName>
    </submittedName>
</protein>
<organism evidence="3">
    <name type="scientific">Cryptosporidium canis</name>
    <dbReference type="NCBI Taxonomy" id="195482"/>
    <lineage>
        <taxon>Eukaryota</taxon>
        <taxon>Sar</taxon>
        <taxon>Alveolata</taxon>
        <taxon>Apicomplexa</taxon>
        <taxon>Conoidasida</taxon>
        <taxon>Coccidia</taxon>
        <taxon>Eucoccidiorida</taxon>
        <taxon>Eimeriorina</taxon>
        <taxon>Cryptosporidiidae</taxon>
        <taxon>Cryptosporidium</taxon>
    </lineage>
</organism>
<feature type="compositionally biased region" description="Low complexity" evidence="1">
    <location>
        <begin position="120"/>
        <end position="132"/>
    </location>
</feature>
<evidence type="ECO:0000313" key="3">
    <source>
        <dbReference type="EMBL" id="KAJ1604768.1"/>
    </source>
</evidence>
<dbReference type="EMBL" id="JAPCXC010000121">
    <property type="protein sequence ID" value="KAJ1604768.1"/>
    <property type="molecule type" value="Genomic_DNA"/>
</dbReference>
<name>A0A9D5DJP2_9CRYT</name>
<proteinExistence type="predicted"/>
<gene>
    <name evidence="3" type="ORF">OJ253_3479</name>
</gene>
<feature type="signal peptide" evidence="2">
    <location>
        <begin position="1"/>
        <end position="28"/>
    </location>
</feature>
<dbReference type="AlphaFoldDB" id="A0A9D5DJP2"/>
<reference evidence="3" key="1">
    <citation type="submission" date="2022-10" db="EMBL/GenBank/DDBJ databases">
        <title>Adaptive evolution leads to modifications in subtelomeric GC content in a zoonotic Cryptosporidium species.</title>
        <authorList>
            <person name="Li J."/>
            <person name="Feng Y."/>
            <person name="Xiao L."/>
        </authorList>
    </citation>
    <scope>NUCLEOTIDE SEQUENCE</scope>
    <source>
        <strain evidence="3">33844</strain>
    </source>
</reference>
<feature type="chain" id="PRO_5038625571" evidence="2">
    <location>
        <begin position="29"/>
        <end position="210"/>
    </location>
</feature>
<keyword evidence="2" id="KW-0732">Signal</keyword>
<sequence length="210" mass="22344">MSPYLFLCMAIPLLLNLISNVGFNQTSGMSVKLGVSLVKLSSTPSRRRNRAIRRRNDGGDSFEDDDEGPPNFVPPPPPRKDSQSGNHHTTSTGKKPVPLPRGIPRADSSSPDRPTVPPRNSSNNGLDGSGSSPVPTPRSKIPCKPPVPAPRGRSVSHKGENSGGDSSYISHIIDDDNGPDGNPGRPFSVTKLKNPPAPPPRSSSLQTNEH</sequence>
<feature type="compositionally biased region" description="Polar residues" evidence="1">
    <location>
        <begin position="83"/>
        <end position="93"/>
    </location>
</feature>
<evidence type="ECO:0000256" key="1">
    <source>
        <dbReference type="SAM" id="MobiDB-lite"/>
    </source>
</evidence>
<comment type="caution">
    <text evidence="3">The sequence shown here is derived from an EMBL/GenBank/DDBJ whole genome shotgun (WGS) entry which is preliminary data.</text>
</comment>
<dbReference type="Proteomes" id="UP001067231">
    <property type="component" value="Unassembled WGS sequence"/>
</dbReference>
<evidence type="ECO:0000256" key="2">
    <source>
        <dbReference type="SAM" id="SignalP"/>
    </source>
</evidence>